<protein>
    <recommendedName>
        <fullName evidence="4">C-type lectin domain-containing protein</fullName>
    </recommendedName>
</protein>
<proteinExistence type="predicted"/>
<feature type="chain" id="PRO_5031521585" description="C-type lectin domain-containing protein" evidence="2">
    <location>
        <begin position="23"/>
        <end position="733"/>
    </location>
</feature>
<evidence type="ECO:0000256" key="2">
    <source>
        <dbReference type="SAM" id="SignalP"/>
    </source>
</evidence>
<reference evidence="3" key="1">
    <citation type="submission" date="2021-01" db="EMBL/GenBank/DDBJ databases">
        <authorList>
            <person name="Corre E."/>
            <person name="Pelletier E."/>
            <person name="Niang G."/>
            <person name="Scheremetjew M."/>
            <person name="Finn R."/>
            <person name="Kale V."/>
            <person name="Holt S."/>
            <person name="Cochrane G."/>
            <person name="Meng A."/>
            <person name="Brown T."/>
            <person name="Cohen L."/>
        </authorList>
    </citation>
    <scope>NUCLEOTIDE SEQUENCE</scope>
    <source>
        <strain evidence="3">CCMP645</strain>
    </source>
</reference>
<sequence length="733" mass="76644">MVHLRVSLQSFILVAVFKWVLSEYSEETKWNVKQGFIPGTKADVDTGFMTLQQAKDMCAARGDCLAITYRGAIDDVGPMHVYLKGDTTVAESDKSWTSLIKRPAGLMDVNMYNPFSFPLELCWVELSGGVAPICYGAAAPKSTKNLSSFAGHHFVSKRLVWSASIGGSGGEEALRVREELRGYEWDHPYSRPVAARRAAHADAAPRKLTVRNELAHPVEVCSGAQHHSRLVHATVPAGLESCHGIASANASLALSVAHSDATVVARQLVGVTQIVKGVMNYTLQLQPLLPDFSRTLVNAMRVGAPKPSAPAAPPPRPQPSSATSGGDMSWAATDALSCARAASDSGVANLLRALRASRATLLAAAEAALNGAALNGQLNRRLAREDAAPRRACAAAPPEHLSACASLARALGLHDEPDAAENAAAADDAGELGAGEGGAGGAESALLEVLRRSAPHLSGSEAPLRVTAVVVDTDDGDARASAAASAADTALPPLLVRAVLRIALSGVRRVQLQLLGDVQASGAAVSALHAWACAAGAELEVAAVDETDTRVQAPLVLVLPRASSEQALSSHARARLWTLTGGAARGDALVFGSLPASGCAAAAAAAVAQTAPCLRYNFVAARDEALGLVLSAAESPLESMSCSSCVRIANNFLAEGCKLSTAASTSQSSESTKDPRQMYSYWAAKMHLHELVAAWPFGYSLLERCEAARSLLGHDAEVRTLCYHYRCTADTEL</sequence>
<evidence type="ECO:0000256" key="1">
    <source>
        <dbReference type="SAM" id="MobiDB-lite"/>
    </source>
</evidence>
<keyword evidence="2" id="KW-0732">Signal</keyword>
<gene>
    <name evidence="3" type="ORF">PCAR00345_LOCUS10313</name>
</gene>
<dbReference type="AlphaFoldDB" id="A0A7S4B8A8"/>
<organism evidence="3">
    <name type="scientific">Chrysotila carterae</name>
    <name type="common">Marine alga</name>
    <name type="synonym">Syracosphaera carterae</name>
    <dbReference type="NCBI Taxonomy" id="13221"/>
    <lineage>
        <taxon>Eukaryota</taxon>
        <taxon>Haptista</taxon>
        <taxon>Haptophyta</taxon>
        <taxon>Prymnesiophyceae</taxon>
        <taxon>Isochrysidales</taxon>
        <taxon>Isochrysidaceae</taxon>
        <taxon>Chrysotila</taxon>
    </lineage>
</organism>
<dbReference type="EMBL" id="HBIZ01016615">
    <property type="protein sequence ID" value="CAE0757719.1"/>
    <property type="molecule type" value="Transcribed_RNA"/>
</dbReference>
<evidence type="ECO:0000313" key="3">
    <source>
        <dbReference type="EMBL" id="CAE0757719.1"/>
    </source>
</evidence>
<accession>A0A7S4B8A8</accession>
<feature type="region of interest" description="Disordered" evidence="1">
    <location>
        <begin position="303"/>
        <end position="327"/>
    </location>
</feature>
<feature type="compositionally biased region" description="Pro residues" evidence="1">
    <location>
        <begin position="307"/>
        <end position="318"/>
    </location>
</feature>
<name>A0A7S4B8A8_CHRCT</name>
<evidence type="ECO:0008006" key="4">
    <source>
        <dbReference type="Google" id="ProtNLM"/>
    </source>
</evidence>
<feature type="signal peptide" evidence="2">
    <location>
        <begin position="1"/>
        <end position="22"/>
    </location>
</feature>